<proteinExistence type="predicted"/>
<accession>A0A1M6BNJ2</accession>
<dbReference type="Proteomes" id="UP000191240">
    <property type="component" value="Unassembled WGS sequence"/>
</dbReference>
<dbReference type="AlphaFoldDB" id="A0A1M6BNJ2"/>
<protein>
    <recommendedName>
        <fullName evidence="1">HTH cro/C1-type domain-containing protein</fullName>
    </recommendedName>
</protein>
<feature type="domain" description="HTH cro/C1-type" evidence="1">
    <location>
        <begin position="60"/>
        <end position="90"/>
    </location>
</feature>
<dbReference type="PROSITE" id="PS50943">
    <property type="entry name" value="HTH_CROC1"/>
    <property type="match status" value="1"/>
</dbReference>
<gene>
    <name evidence="2" type="ORF">SAMN02745671_00825</name>
</gene>
<organism evidence="2 3">
    <name type="scientific">Anaerovibrio lipolyticus DSM 3074</name>
    <dbReference type="NCBI Taxonomy" id="1120997"/>
    <lineage>
        <taxon>Bacteria</taxon>
        <taxon>Bacillati</taxon>
        <taxon>Bacillota</taxon>
        <taxon>Negativicutes</taxon>
        <taxon>Selenomonadales</taxon>
        <taxon>Selenomonadaceae</taxon>
        <taxon>Anaerovibrio</taxon>
    </lineage>
</organism>
<dbReference type="RefSeq" id="WP_052211920.1">
    <property type="nucleotide sequence ID" value="NZ_FQYW01000006.1"/>
</dbReference>
<name>A0A1M6BNJ2_9FIRM</name>
<dbReference type="CDD" id="cd00093">
    <property type="entry name" value="HTH_XRE"/>
    <property type="match status" value="1"/>
</dbReference>
<dbReference type="InterPro" id="IPR010982">
    <property type="entry name" value="Lambda_DNA-bd_dom_sf"/>
</dbReference>
<dbReference type="EMBL" id="FQYW01000006">
    <property type="protein sequence ID" value="SHI50331.1"/>
    <property type="molecule type" value="Genomic_DNA"/>
</dbReference>
<dbReference type="SUPFAM" id="SSF47413">
    <property type="entry name" value="lambda repressor-like DNA-binding domains"/>
    <property type="match status" value="1"/>
</dbReference>
<evidence type="ECO:0000259" key="1">
    <source>
        <dbReference type="PROSITE" id="PS50943"/>
    </source>
</evidence>
<dbReference type="OrthoDB" id="3233490at2"/>
<dbReference type="InterPro" id="IPR001387">
    <property type="entry name" value="Cro/C1-type_HTH"/>
</dbReference>
<evidence type="ECO:0000313" key="2">
    <source>
        <dbReference type="EMBL" id="SHI50331.1"/>
    </source>
</evidence>
<dbReference type="GO" id="GO:0003677">
    <property type="term" value="F:DNA binding"/>
    <property type="evidence" value="ECO:0007669"/>
    <property type="project" value="InterPro"/>
</dbReference>
<evidence type="ECO:0000313" key="3">
    <source>
        <dbReference type="Proteomes" id="UP000191240"/>
    </source>
</evidence>
<sequence length="154" mass="17621">MANTSALLSELIDKDDLKAFIEKHQSDFINITPAEYLNTLAEKYEISMAEISRAANLGDYIYKIFRGERNPSRDVLICICLAINTSLDELQLLLRLAQFYTLDVKNERDAVILHGLQNNKSLLEINAMLYELKLELLIAERDYSRPAPKSKKDV</sequence>
<reference evidence="2 3" key="1">
    <citation type="submission" date="2016-11" db="EMBL/GenBank/DDBJ databases">
        <authorList>
            <person name="Jaros S."/>
            <person name="Januszkiewicz K."/>
            <person name="Wedrychowicz H."/>
        </authorList>
    </citation>
    <scope>NUCLEOTIDE SEQUENCE [LARGE SCALE GENOMIC DNA]</scope>
    <source>
        <strain evidence="2 3">DSM 3074</strain>
    </source>
</reference>